<dbReference type="SMART" id="SM00579">
    <property type="entry name" value="FBD"/>
    <property type="match status" value="1"/>
</dbReference>
<dbReference type="InterPro" id="IPR055411">
    <property type="entry name" value="LRR_FXL15/At3g58940/PEG3-like"/>
</dbReference>
<sequence>MDKIIGFSDDELFGKILSFLPTKDAVSTSILSKHWKFLWMRVPKLDFDEMSMYHDDSFSCQYILFEEDERRDFNNIKLGKSHMMRRFIHRNLPLHSSPVIKSLRLELFSDVFQPEDIKLWVEIAISHYVEELSVKFSSFNGIPNASLPSSLYTCKSLVTLKLKYYDILVDVPHVCSLPSLKTLDLRRVIYADKESLQRLLSCSSVLEDLVMDLCPFDNVRKFAVIIPSLLSLSFEISSMCTYDGYIIDTPSLKYFKAIDRSKRRTSTSTCVIVKNMPKLEEAYVRAGHNIKKLLQPVTSVKRLTLWVKDNKRAEVAVYGDDIVFNKLEHLYFRACERFWSKLLFQLLNASPKLRDFTLNDHLTYDGYIMGGSVCWKQLNSVPQCLLSSLQTFKWLGYHRSVEGKDLVTYILKNACLLKTATISAEQELETEVKNGFRGSPTCNLVFTEHWDDQSTLSFCCI</sequence>
<dbReference type="Gene3D" id="3.80.10.10">
    <property type="entry name" value="Ribonuclease Inhibitor"/>
    <property type="match status" value="1"/>
</dbReference>
<dbReference type="InterPro" id="IPR006566">
    <property type="entry name" value="FBD"/>
</dbReference>
<evidence type="ECO:0000313" key="3">
    <source>
        <dbReference type="RefSeq" id="XP_010446258.1"/>
    </source>
</evidence>
<dbReference type="Pfam" id="PF08387">
    <property type="entry name" value="FBD"/>
    <property type="match status" value="1"/>
</dbReference>
<accession>A0ABM0UTT5</accession>
<proteinExistence type="predicted"/>
<dbReference type="InterPro" id="IPR001810">
    <property type="entry name" value="F-box_dom"/>
</dbReference>
<keyword evidence="2" id="KW-1185">Reference proteome</keyword>
<dbReference type="GeneID" id="104729059"/>
<dbReference type="InterPro" id="IPR050232">
    <property type="entry name" value="FBL13/AtMIF1-like"/>
</dbReference>
<dbReference type="InterPro" id="IPR036047">
    <property type="entry name" value="F-box-like_dom_sf"/>
</dbReference>
<dbReference type="Proteomes" id="UP000694864">
    <property type="component" value="Chromosome 11"/>
</dbReference>
<dbReference type="Pfam" id="PF24758">
    <property type="entry name" value="LRR_At5g56370"/>
    <property type="match status" value="1"/>
</dbReference>
<dbReference type="RefSeq" id="XP_010446258.1">
    <property type="nucleotide sequence ID" value="XM_010447956.1"/>
</dbReference>
<protein>
    <submittedName>
        <fullName evidence="3">FBD-associated F-box protein At5g56410</fullName>
    </submittedName>
</protein>
<dbReference type="PANTHER" id="PTHR31900:SF28">
    <property type="entry name" value="FBD DOMAIN-CONTAINING PROTEIN"/>
    <property type="match status" value="1"/>
</dbReference>
<dbReference type="CDD" id="cd22160">
    <property type="entry name" value="F-box_AtFBL13-like"/>
    <property type="match status" value="1"/>
</dbReference>
<evidence type="ECO:0000313" key="2">
    <source>
        <dbReference type="Proteomes" id="UP000694864"/>
    </source>
</evidence>
<evidence type="ECO:0000259" key="1">
    <source>
        <dbReference type="SMART" id="SM00579"/>
    </source>
</evidence>
<dbReference type="SUPFAM" id="SSF52047">
    <property type="entry name" value="RNI-like"/>
    <property type="match status" value="1"/>
</dbReference>
<gene>
    <name evidence="3" type="primary">LOC104729059</name>
</gene>
<reference evidence="3" key="2">
    <citation type="submission" date="2025-08" db="UniProtKB">
        <authorList>
            <consortium name="RefSeq"/>
        </authorList>
    </citation>
    <scope>IDENTIFICATION</scope>
    <source>
        <tissue evidence="3">Leaf</tissue>
    </source>
</reference>
<dbReference type="InterPro" id="IPR032675">
    <property type="entry name" value="LRR_dom_sf"/>
</dbReference>
<dbReference type="Pfam" id="PF00646">
    <property type="entry name" value="F-box"/>
    <property type="match status" value="1"/>
</dbReference>
<dbReference type="InterPro" id="IPR053781">
    <property type="entry name" value="F-box_AtFBL13-like"/>
</dbReference>
<dbReference type="SUPFAM" id="SSF81383">
    <property type="entry name" value="F-box domain"/>
    <property type="match status" value="1"/>
</dbReference>
<dbReference type="PANTHER" id="PTHR31900">
    <property type="entry name" value="F-BOX/RNI SUPERFAMILY PROTEIN-RELATED"/>
    <property type="match status" value="1"/>
</dbReference>
<feature type="domain" description="FBD" evidence="1">
    <location>
        <begin position="383"/>
        <end position="447"/>
    </location>
</feature>
<name>A0ABM0UTT5_CAMSA</name>
<organism evidence="2 3">
    <name type="scientific">Camelina sativa</name>
    <name type="common">False flax</name>
    <name type="synonym">Myagrum sativum</name>
    <dbReference type="NCBI Taxonomy" id="90675"/>
    <lineage>
        <taxon>Eukaryota</taxon>
        <taxon>Viridiplantae</taxon>
        <taxon>Streptophyta</taxon>
        <taxon>Embryophyta</taxon>
        <taxon>Tracheophyta</taxon>
        <taxon>Spermatophyta</taxon>
        <taxon>Magnoliopsida</taxon>
        <taxon>eudicotyledons</taxon>
        <taxon>Gunneridae</taxon>
        <taxon>Pentapetalae</taxon>
        <taxon>rosids</taxon>
        <taxon>malvids</taxon>
        <taxon>Brassicales</taxon>
        <taxon>Brassicaceae</taxon>
        <taxon>Camelineae</taxon>
        <taxon>Camelina</taxon>
    </lineage>
</organism>
<reference evidence="2" key="1">
    <citation type="journal article" date="2014" name="Nat. Commun.">
        <title>The emerging biofuel crop Camelina sativa retains a highly undifferentiated hexaploid genome structure.</title>
        <authorList>
            <person name="Kagale S."/>
            <person name="Koh C."/>
            <person name="Nixon J."/>
            <person name="Bollina V."/>
            <person name="Clarke W.E."/>
            <person name="Tuteja R."/>
            <person name="Spillane C."/>
            <person name="Robinson S.J."/>
            <person name="Links M.G."/>
            <person name="Clarke C."/>
            <person name="Higgins E.E."/>
            <person name="Huebert T."/>
            <person name="Sharpe A.G."/>
            <person name="Parkin I.A."/>
        </authorList>
    </citation>
    <scope>NUCLEOTIDE SEQUENCE [LARGE SCALE GENOMIC DNA]</scope>
    <source>
        <strain evidence="2">cv. DH55</strain>
    </source>
</reference>